<name>A0A0E3YAR3_9BURK</name>
<organism evidence="1 4">
    <name type="scientific">Pandoraea oxalativorans</name>
    <dbReference type="NCBI Taxonomy" id="573737"/>
    <lineage>
        <taxon>Bacteria</taxon>
        <taxon>Pseudomonadati</taxon>
        <taxon>Pseudomonadota</taxon>
        <taxon>Betaproteobacteria</taxon>
        <taxon>Burkholderiales</taxon>
        <taxon>Burkholderiaceae</taxon>
        <taxon>Pandoraea</taxon>
    </lineage>
</organism>
<dbReference type="Proteomes" id="UP000035050">
    <property type="component" value="Chromosome"/>
</dbReference>
<reference evidence="4" key="1">
    <citation type="submission" date="2015-05" db="EMBL/GenBank/DDBJ databases">
        <title>Pandoraea oxalativorans DSM 23570 Genome Sequencing.</title>
        <authorList>
            <person name="Ee R."/>
            <person name="Lim Y.-L."/>
            <person name="Yong D."/>
            <person name="Yin W.-F."/>
            <person name="Chan K.-G."/>
        </authorList>
    </citation>
    <scope>NUCLEOTIDE SEQUENCE [LARGE SCALE GENOMIC DNA]</scope>
    <source>
        <strain evidence="4">DSM-23570</strain>
        <plasmid evidence="4">unnamed1</plasmid>
    </source>
</reference>
<keyword evidence="4" id="KW-1185">Reference proteome</keyword>
<sequence length="81" mass="9890">MAQVLPECCEIMISMYWRSIALIVQRVDHEENLIRLMRKMLRERSSLDEPLRFPKSSRARLRQCELYQLHVAVPSRRRHRR</sequence>
<reference evidence="1" key="2">
    <citation type="submission" date="2016-06" db="EMBL/GenBank/DDBJ databases">
        <title>Pandoraea oxalativorans DSM 23570 Genome Sequencing.</title>
        <authorList>
            <person name="Ee R."/>
            <person name="Lim Y.-L."/>
            <person name="Yong D."/>
            <person name="Yin W.-F."/>
            <person name="Chan K.-G."/>
        </authorList>
    </citation>
    <scope>NUCLEOTIDE SEQUENCE</scope>
    <source>
        <strain evidence="1">DSM 23570</strain>
        <strain evidence="4">DSM-23570</strain>
        <plasmid evidence="1">pPO70-1</plasmid>
    </source>
</reference>
<proteinExistence type="predicted"/>
<accession>A0A0E3YAR3</accession>
<gene>
    <name evidence="1" type="ORF">MB84_09900</name>
    <name evidence="2" type="ORF">MB84_26110</name>
    <name evidence="3" type="ORF">MB84_27910</name>
</gene>
<dbReference type="KEGG" id="pox:MB84_26110"/>
<keyword evidence="1" id="KW-0614">Plasmid</keyword>
<dbReference type="AlphaFoldDB" id="A0A0E3YAR3"/>
<geneLocation type="plasmid" evidence="4">
    <name>unnamed1</name>
</geneLocation>
<evidence type="ECO:0000313" key="3">
    <source>
        <dbReference type="EMBL" id="AKK24663.1"/>
    </source>
</evidence>
<dbReference type="Proteomes" id="UP000035050">
    <property type="component" value="Plasmid pPO70-1"/>
</dbReference>
<dbReference type="KEGG" id="pox:MB84_09900"/>
<dbReference type="EMBL" id="CP011253">
    <property type="protein sequence ID" value="AKK23941.1"/>
    <property type="molecule type" value="Genomic_DNA"/>
</dbReference>
<evidence type="ECO:0000313" key="4">
    <source>
        <dbReference type="Proteomes" id="UP000035050"/>
    </source>
</evidence>
<dbReference type="PATRIC" id="fig|573737.6.peg.5483"/>
<dbReference type="EMBL" id="CP011518">
    <property type="protein sequence ID" value="AKK24663.1"/>
    <property type="molecule type" value="Genomic_DNA"/>
</dbReference>
<evidence type="ECO:0000313" key="1">
    <source>
        <dbReference type="EMBL" id="AKC69726.1"/>
    </source>
</evidence>
<evidence type="ECO:0000313" key="2">
    <source>
        <dbReference type="EMBL" id="AKK23941.1"/>
    </source>
</evidence>
<dbReference type="HOGENOM" id="CLU_2570646_0_0_4"/>
<dbReference type="EMBL" id="CP011518">
    <property type="protein sequence ID" value="AKC69726.1"/>
    <property type="molecule type" value="Genomic_DNA"/>
</dbReference>
<protein>
    <submittedName>
        <fullName evidence="1">Uncharacterized protein</fullName>
    </submittedName>
</protein>
<dbReference type="KEGG" id="pox:MB84_27910"/>
<geneLocation type="plasmid" evidence="1">
    <name>pPO70-1</name>
</geneLocation>